<proteinExistence type="inferred from homology"/>
<dbReference type="PANTHER" id="PTHR46696">
    <property type="entry name" value="P450, PUTATIVE (EUROFUNG)-RELATED"/>
    <property type="match status" value="1"/>
</dbReference>
<evidence type="ECO:0000256" key="1">
    <source>
        <dbReference type="ARBA" id="ARBA00010617"/>
    </source>
</evidence>
<dbReference type="GO" id="GO:0020037">
    <property type="term" value="F:heme binding"/>
    <property type="evidence" value="ECO:0007669"/>
    <property type="project" value="InterPro"/>
</dbReference>
<keyword evidence="2" id="KW-0408">Iron</keyword>
<dbReference type="InterPro" id="IPR036396">
    <property type="entry name" value="Cyt_P450_sf"/>
</dbReference>
<gene>
    <name evidence="3" type="ORF">DSM104635_00592</name>
</gene>
<dbReference type="KEGG" id="tsv:DSM104635_00592"/>
<dbReference type="InterPro" id="IPR002397">
    <property type="entry name" value="Cyt_P450_B"/>
</dbReference>
<dbReference type="GO" id="GO:0004497">
    <property type="term" value="F:monooxygenase activity"/>
    <property type="evidence" value="ECO:0007669"/>
    <property type="project" value="UniProtKB-KW"/>
</dbReference>
<protein>
    <submittedName>
        <fullName evidence="3">Cytochrome P450</fullName>
        <ecNumber evidence="3">1.14.-.-</ecNumber>
    </submittedName>
</protein>
<dbReference type="PROSITE" id="PS00086">
    <property type="entry name" value="CYTOCHROME_P450"/>
    <property type="match status" value="1"/>
</dbReference>
<keyword evidence="2" id="KW-0349">Heme</keyword>
<dbReference type="RefSeq" id="WP_158764771.1">
    <property type="nucleotide sequence ID" value="NZ_CP047045.1"/>
</dbReference>
<accession>A0A6I6MHB0</accession>
<keyword evidence="2" id="KW-0479">Metal-binding</keyword>
<dbReference type="Pfam" id="PF00067">
    <property type="entry name" value="p450"/>
    <property type="match status" value="1"/>
</dbReference>
<keyword evidence="4" id="KW-1185">Reference proteome</keyword>
<dbReference type="EC" id="1.14.-.-" evidence="3"/>
<reference evidence="4" key="1">
    <citation type="submission" date="2019-12" db="EMBL/GenBank/DDBJ databases">
        <title>Complete genome of Terracaulis silvestris 0127_4.</title>
        <authorList>
            <person name="Vieira S."/>
            <person name="Riedel T."/>
            <person name="Sproer C."/>
            <person name="Pascual J."/>
            <person name="Boedeker C."/>
            <person name="Overmann J."/>
        </authorList>
    </citation>
    <scope>NUCLEOTIDE SEQUENCE [LARGE SCALE GENOMIC DNA]</scope>
    <source>
        <strain evidence="4">0127_4</strain>
    </source>
</reference>
<dbReference type="GO" id="GO:0005506">
    <property type="term" value="F:iron ion binding"/>
    <property type="evidence" value="ECO:0007669"/>
    <property type="project" value="InterPro"/>
</dbReference>
<name>A0A6I6MHB0_9CAUL</name>
<dbReference type="SUPFAM" id="SSF48264">
    <property type="entry name" value="Cytochrome P450"/>
    <property type="match status" value="1"/>
</dbReference>
<keyword evidence="2 3" id="KW-0560">Oxidoreductase</keyword>
<dbReference type="Gene3D" id="1.10.630.10">
    <property type="entry name" value="Cytochrome P450"/>
    <property type="match status" value="1"/>
</dbReference>
<evidence type="ECO:0000313" key="3">
    <source>
        <dbReference type="EMBL" id="QGZ93779.1"/>
    </source>
</evidence>
<dbReference type="InterPro" id="IPR017972">
    <property type="entry name" value="Cyt_P450_CS"/>
</dbReference>
<keyword evidence="2" id="KW-0503">Monooxygenase</keyword>
<organism evidence="3 4">
    <name type="scientific">Terricaulis silvestris</name>
    <dbReference type="NCBI Taxonomy" id="2686094"/>
    <lineage>
        <taxon>Bacteria</taxon>
        <taxon>Pseudomonadati</taxon>
        <taxon>Pseudomonadota</taxon>
        <taxon>Alphaproteobacteria</taxon>
        <taxon>Caulobacterales</taxon>
        <taxon>Caulobacteraceae</taxon>
        <taxon>Terricaulis</taxon>
    </lineage>
</organism>
<dbReference type="Proteomes" id="UP000431269">
    <property type="component" value="Chromosome"/>
</dbReference>
<evidence type="ECO:0000256" key="2">
    <source>
        <dbReference type="RuleBase" id="RU000461"/>
    </source>
</evidence>
<dbReference type="AlphaFoldDB" id="A0A6I6MHB0"/>
<dbReference type="EMBL" id="CP047045">
    <property type="protein sequence ID" value="QGZ93779.1"/>
    <property type="molecule type" value="Genomic_DNA"/>
</dbReference>
<dbReference type="PRINTS" id="PR00359">
    <property type="entry name" value="BP450"/>
</dbReference>
<sequence length="414" mass="47147">MAVETLNTQDGVRDVSFADPAFLADPWRNIARLQTEAPVYWSENQRGWIISRHADVKAAYADPRFSAARVSQLFRDMPPEVVAQLEGVRKYTGLLVNRLDGEQHMRIRSLMLKAFDRGSVKKMESFIGEVVDRVLDTCEAEREFDFAKVVGAVLPTTIMQRMFDLPDEYRPLLFSLASDFTSASAAAKVTPELLLKLERSIRTLNEVFNELIAVREKHLGDDLISMLVHARDGLHKLDHDETLAQLHGLVVAGAETTANSLGTQLVHIVKHPELQERLRSDPDAAFNLVTELLRYPGTVKCMTRFAKEDIELHGQTIRKGDLVWIMNVGANIDSSVFADPYRSDVDRPNLRDSFAFGPGMHFCIGHILARTELSEFFKRAFQRFNIEILQENFDMAPSYIFYGYRELRVRFTPR</sequence>
<comment type="similarity">
    <text evidence="1 2">Belongs to the cytochrome P450 family.</text>
</comment>
<dbReference type="GO" id="GO:0016705">
    <property type="term" value="F:oxidoreductase activity, acting on paired donors, with incorporation or reduction of molecular oxygen"/>
    <property type="evidence" value="ECO:0007669"/>
    <property type="project" value="InterPro"/>
</dbReference>
<evidence type="ECO:0000313" key="4">
    <source>
        <dbReference type="Proteomes" id="UP000431269"/>
    </source>
</evidence>
<dbReference type="InterPro" id="IPR001128">
    <property type="entry name" value="Cyt_P450"/>
</dbReference>
<dbReference type="PANTHER" id="PTHR46696:SF1">
    <property type="entry name" value="CYTOCHROME P450 YJIB-RELATED"/>
    <property type="match status" value="1"/>
</dbReference>